<dbReference type="InterPro" id="IPR004843">
    <property type="entry name" value="Calcineurin-like_PHP"/>
</dbReference>
<dbReference type="InterPro" id="IPR029052">
    <property type="entry name" value="Metallo-depent_PP-like"/>
</dbReference>
<evidence type="ECO:0000256" key="6">
    <source>
        <dbReference type="ARBA" id="ARBA00032248"/>
    </source>
</evidence>
<evidence type="ECO:0000256" key="5">
    <source>
        <dbReference type="ARBA" id="ARBA00031248"/>
    </source>
</evidence>
<dbReference type="KEGG" id="sbk:SHEWBE_4220"/>
<dbReference type="AlphaFoldDB" id="A0A330MAZ2"/>
<comment type="catalytic activity">
    <reaction evidence="8">
        <text>P(1),P(4)-bis(5'-adenosyl) tetraphosphate + H2O = 2 ADP + 2 H(+)</text>
        <dbReference type="Rhea" id="RHEA:24252"/>
        <dbReference type="ChEBI" id="CHEBI:15377"/>
        <dbReference type="ChEBI" id="CHEBI:15378"/>
        <dbReference type="ChEBI" id="CHEBI:58141"/>
        <dbReference type="ChEBI" id="CHEBI:456216"/>
        <dbReference type="EC" id="3.6.1.41"/>
    </reaction>
</comment>
<comment type="similarity">
    <text evidence="2">Belongs to the Ap4A hydrolase family.</text>
</comment>
<evidence type="ECO:0000256" key="8">
    <source>
        <dbReference type="ARBA" id="ARBA00049417"/>
    </source>
</evidence>
<dbReference type="SUPFAM" id="SSF56300">
    <property type="entry name" value="Metallo-dependent phosphatases"/>
    <property type="match status" value="1"/>
</dbReference>
<dbReference type="NCBIfam" id="TIGR00668">
    <property type="entry name" value="apaH"/>
    <property type="match status" value="1"/>
</dbReference>
<reference evidence="11" key="1">
    <citation type="submission" date="2018-06" db="EMBL/GenBank/DDBJ databases">
        <authorList>
            <person name="Cea G.-C."/>
            <person name="William W."/>
        </authorList>
    </citation>
    <scope>NUCLEOTIDE SEQUENCE [LARGE SCALE GENOMIC DNA]</scope>
    <source>
        <strain evidence="11">DB21MT-2</strain>
    </source>
</reference>
<evidence type="ECO:0000256" key="1">
    <source>
        <dbReference type="ARBA" id="ARBA00003413"/>
    </source>
</evidence>
<dbReference type="RefSeq" id="WP_112353808.1">
    <property type="nucleotide sequence ID" value="NZ_LS483452.1"/>
</dbReference>
<dbReference type="Gene3D" id="3.60.21.10">
    <property type="match status" value="1"/>
</dbReference>
<dbReference type="Proteomes" id="UP000250123">
    <property type="component" value="Chromosome SHEWBE"/>
</dbReference>
<proteinExistence type="inferred from homology"/>
<dbReference type="PIRSF" id="PIRSF000903">
    <property type="entry name" value="B5n-ttraPtase_sm"/>
    <property type="match status" value="1"/>
</dbReference>
<name>A0A330MAZ2_9GAMM</name>
<evidence type="ECO:0000256" key="7">
    <source>
        <dbReference type="ARBA" id="ARBA00033210"/>
    </source>
</evidence>
<evidence type="ECO:0000313" key="11">
    <source>
        <dbReference type="Proteomes" id="UP000250123"/>
    </source>
</evidence>
<protein>
    <recommendedName>
        <fullName evidence="3">bis(5'-nucleosyl)-tetraphosphatase (symmetrical)</fullName>
        <ecNumber evidence="3">3.6.1.41</ecNumber>
    </recommendedName>
    <alternativeName>
        <fullName evidence="6">Ap4A hydrolase</fullName>
    </alternativeName>
    <alternativeName>
        <fullName evidence="5">Diadenosine 5',5'''-P1,P4-tetraphosphate pyrophosphohydrolase</fullName>
    </alternativeName>
    <alternativeName>
        <fullName evidence="7">Diadenosine tetraphosphatase</fullName>
    </alternativeName>
</protein>
<evidence type="ECO:0000259" key="9">
    <source>
        <dbReference type="Pfam" id="PF00149"/>
    </source>
</evidence>
<evidence type="ECO:0000256" key="2">
    <source>
        <dbReference type="ARBA" id="ARBA00005419"/>
    </source>
</evidence>
<evidence type="ECO:0000313" key="10">
    <source>
        <dbReference type="EMBL" id="SQH78180.1"/>
    </source>
</evidence>
<organism evidence="10 11">
    <name type="scientific">Shewanella benthica</name>
    <dbReference type="NCBI Taxonomy" id="43661"/>
    <lineage>
        <taxon>Bacteria</taxon>
        <taxon>Pseudomonadati</taxon>
        <taxon>Pseudomonadota</taxon>
        <taxon>Gammaproteobacteria</taxon>
        <taxon>Alteromonadales</taxon>
        <taxon>Shewanellaceae</taxon>
        <taxon>Shewanella</taxon>
    </lineage>
</organism>
<dbReference type="EC" id="3.6.1.41" evidence="3"/>
<evidence type="ECO:0000256" key="3">
    <source>
        <dbReference type="ARBA" id="ARBA00012506"/>
    </source>
</evidence>
<dbReference type="GO" id="GO:0008803">
    <property type="term" value="F:bis(5'-nucleosyl)-tetraphosphatase (symmetrical) activity"/>
    <property type="evidence" value="ECO:0007669"/>
    <property type="project" value="UniProtKB-EC"/>
</dbReference>
<dbReference type="PANTHER" id="PTHR40942">
    <property type="match status" value="1"/>
</dbReference>
<sequence>MANYFVGDIQGCFAELELILTEVDFNPSRDVLWAVGDLIARGPDSLPTLRYFKQLDGSAKVVLGNHDLHLMAVAAKIKRVNPKDQLEALLNAADLGSLIGWLRLQPLVQELPEHNIVMSHAGVPPQWDIQTLRSQAQRVSNALTAQDYIPSLIAKMYTQEANAWDPNASELQGNIYCINALTRMRFLHLDGGLDFDCKLSPSECSDPSLTPWFNCDGLIKQTHTLVFGHWATVMGKVASENIYALDTGCCWGEHLTLWHMESDQIITQNKLKKS</sequence>
<dbReference type="Pfam" id="PF00149">
    <property type="entry name" value="Metallophos"/>
    <property type="match status" value="1"/>
</dbReference>
<comment type="function">
    <text evidence="1">Hydrolyzes diadenosine 5',5'''-P1,P4-tetraphosphate to yield ADP.</text>
</comment>
<dbReference type="EMBL" id="LS483452">
    <property type="protein sequence ID" value="SQH78180.1"/>
    <property type="molecule type" value="Genomic_DNA"/>
</dbReference>
<dbReference type="OrthoDB" id="9807890at2"/>
<accession>A0A330MAZ2</accession>
<dbReference type="InterPro" id="IPR004617">
    <property type="entry name" value="ApaH"/>
</dbReference>
<feature type="domain" description="Calcineurin-like phosphoesterase" evidence="9">
    <location>
        <begin position="5"/>
        <end position="135"/>
    </location>
</feature>
<evidence type="ECO:0000256" key="4">
    <source>
        <dbReference type="ARBA" id="ARBA00022801"/>
    </source>
</evidence>
<dbReference type="PANTHER" id="PTHR40942:SF4">
    <property type="entry name" value="CYTOCHROME C5"/>
    <property type="match status" value="1"/>
</dbReference>
<gene>
    <name evidence="10" type="primary">apaH</name>
    <name evidence="10" type="ORF">SHEWBE_4220</name>
</gene>
<dbReference type="NCBIfam" id="NF001204">
    <property type="entry name" value="PRK00166.1"/>
    <property type="match status" value="1"/>
</dbReference>
<keyword evidence="4 10" id="KW-0378">Hydrolase</keyword>